<protein>
    <submittedName>
        <fullName evidence="2">Uncharacterized protein</fullName>
    </submittedName>
</protein>
<reference evidence="2" key="1">
    <citation type="submission" date="2024-06" db="EMBL/GenBank/DDBJ databases">
        <authorList>
            <person name="Liu X."/>
            <person name="Lenzi L."/>
            <person name="Haldenby T S."/>
            <person name="Uol C."/>
        </authorList>
    </citation>
    <scope>NUCLEOTIDE SEQUENCE</scope>
</reference>
<name>A0AAV2TY06_CALDB</name>
<feature type="compositionally biased region" description="Polar residues" evidence="1">
    <location>
        <begin position="223"/>
        <end position="234"/>
    </location>
</feature>
<organism evidence="2 3">
    <name type="scientific">Calicophoron daubneyi</name>
    <name type="common">Rumen fluke</name>
    <name type="synonym">Paramphistomum daubneyi</name>
    <dbReference type="NCBI Taxonomy" id="300641"/>
    <lineage>
        <taxon>Eukaryota</taxon>
        <taxon>Metazoa</taxon>
        <taxon>Spiralia</taxon>
        <taxon>Lophotrochozoa</taxon>
        <taxon>Platyhelminthes</taxon>
        <taxon>Trematoda</taxon>
        <taxon>Digenea</taxon>
        <taxon>Plagiorchiida</taxon>
        <taxon>Pronocephalata</taxon>
        <taxon>Paramphistomoidea</taxon>
        <taxon>Paramphistomidae</taxon>
        <taxon>Calicophoron</taxon>
    </lineage>
</organism>
<accession>A0AAV2TY06</accession>
<proteinExistence type="predicted"/>
<comment type="caution">
    <text evidence="2">The sequence shown here is derived from an EMBL/GenBank/DDBJ whole genome shotgun (WGS) entry which is preliminary data.</text>
</comment>
<feature type="compositionally biased region" description="Polar residues" evidence="1">
    <location>
        <begin position="395"/>
        <end position="412"/>
    </location>
</feature>
<sequence>MSDGATSDGSHMLYREVDPYNRESFIGPDNLTSPTSTETPKDGNWVAVTRISGAKNQQTATSAVFVPTGAVGQGPRVEEDVDGPELARLARRLWPRSSSSMTRPKAVITSTKDIQNKSSSIFVPRSSSSSFLHSAANQQSPGPVSAGDRHTIAMRPTVLNLRNSTRNSARINGVQDKLSSTFDQLDSPAELDWDLEPGTVSPFITDGQQGKSAELSSVRPPSRTLNAANGSLSSHSDKEYTSKANLFPIRPRRHATTASVHRTNDVPVVPTFNEDRSKKFDAPDDKQTDYTSKFVEESARWTYSDSLAPRLKHNVDDLTAVTAIPCSNLLSPPAFNEDDLCQTSSFSASKVPSDELVDSGFVGLSNSRFEDSADTPGGFQLSDFLWEHEMFGPVQAQQKPEQQPRITFLPQS</sequence>
<feature type="compositionally biased region" description="Polar residues" evidence="1">
    <location>
        <begin position="206"/>
        <end position="215"/>
    </location>
</feature>
<dbReference type="EMBL" id="CAXLJL010000634">
    <property type="protein sequence ID" value="CAL5139768.1"/>
    <property type="molecule type" value="Genomic_DNA"/>
</dbReference>
<gene>
    <name evidence="2" type="ORF">CDAUBV1_LOCUS14962</name>
</gene>
<feature type="region of interest" description="Disordered" evidence="1">
    <location>
        <begin position="392"/>
        <end position="412"/>
    </location>
</feature>
<evidence type="ECO:0000313" key="2">
    <source>
        <dbReference type="EMBL" id="CAL5139768.1"/>
    </source>
</evidence>
<feature type="region of interest" description="Disordered" evidence="1">
    <location>
        <begin position="202"/>
        <end position="239"/>
    </location>
</feature>
<dbReference type="AlphaFoldDB" id="A0AAV2TY06"/>
<evidence type="ECO:0000256" key="1">
    <source>
        <dbReference type="SAM" id="MobiDB-lite"/>
    </source>
</evidence>
<evidence type="ECO:0000313" key="3">
    <source>
        <dbReference type="Proteomes" id="UP001497525"/>
    </source>
</evidence>
<dbReference type="Proteomes" id="UP001497525">
    <property type="component" value="Unassembled WGS sequence"/>
</dbReference>